<organism evidence="8 9">
    <name type="scientific">Geodia barretti</name>
    <name type="common">Barrett's horny sponge</name>
    <dbReference type="NCBI Taxonomy" id="519541"/>
    <lineage>
        <taxon>Eukaryota</taxon>
        <taxon>Metazoa</taxon>
        <taxon>Porifera</taxon>
        <taxon>Demospongiae</taxon>
        <taxon>Heteroscleromorpha</taxon>
        <taxon>Tetractinellida</taxon>
        <taxon>Astrophorina</taxon>
        <taxon>Geodiidae</taxon>
        <taxon>Geodia</taxon>
    </lineage>
</organism>
<comment type="similarity">
    <text evidence="2">Belongs to the HMG-CoA lyase family.</text>
</comment>
<dbReference type="InterPro" id="IPR000891">
    <property type="entry name" value="PYR_CT"/>
</dbReference>
<reference evidence="8" key="1">
    <citation type="submission" date="2023-03" db="EMBL/GenBank/DDBJ databases">
        <authorList>
            <person name="Steffen K."/>
            <person name="Cardenas P."/>
        </authorList>
    </citation>
    <scope>NUCLEOTIDE SEQUENCE</scope>
</reference>
<dbReference type="FunFam" id="3.20.20.70:FF:000071">
    <property type="entry name" value="Hydroxymethylglutaryl-CoA lyase"/>
    <property type="match status" value="1"/>
</dbReference>
<comment type="caution">
    <text evidence="8">The sequence shown here is derived from an EMBL/GenBank/DDBJ whole genome shotgun (WGS) entry which is preliminary data.</text>
</comment>
<evidence type="ECO:0000256" key="2">
    <source>
        <dbReference type="ARBA" id="ARBA00009405"/>
    </source>
</evidence>
<dbReference type="GO" id="GO:0046951">
    <property type="term" value="P:ketone body biosynthetic process"/>
    <property type="evidence" value="ECO:0007669"/>
    <property type="project" value="TreeGrafter"/>
</dbReference>
<comment type="catalytic activity">
    <reaction evidence="6">
        <text>(3S)-3-hydroxy-3-methylglutaryl-CoA = acetoacetate + acetyl-CoA</text>
        <dbReference type="Rhea" id="RHEA:24404"/>
        <dbReference type="ChEBI" id="CHEBI:13705"/>
        <dbReference type="ChEBI" id="CHEBI:43074"/>
        <dbReference type="ChEBI" id="CHEBI:57288"/>
        <dbReference type="EC" id="4.1.3.4"/>
    </reaction>
</comment>
<evidence type="ECO:0000313" key="8">
    <source>
        <dbReference type="EMBL" id="CAI8035283.1"/>
    </source>
</evidence>
<dbReference type="InterPro" id="IPR043594">
    <property type="entry name" value="HMGL"/>
</dbReference>
<evidence type="ECO:0000256" key="4">
    <source>
        <dbReference type="ARBA" id="ARBA00022723"/>
    </source>
</evidence>
<name>A0AA35STX3_GEOBA</name>
<proteinExistence type="inferred from homology"/>
<sequence>HPSASKFVDVAPRDGLQADPADLSTAQKVELIERLVAAGHTRIEAASFVSPRAVPKMADGEAVMAGLPRKEGVSYSALVLNERGLERAVEAGVDEVCGVVVATETFSQANQRATVDESVQRWRSICEAARTAGIKTAVTVSAACGCPYEGRVDADRVLGIVTELAETQPDELALADTIGVGVPTQVAALFEGAAQRAPGIVLRGHFHNTRNTALANIFAAIEVGVRVFDASLGGVGGCPFAPEATGNVATEDVVYMVHQMGYETGLDLDALIEASTWLEDQLGHRVPSLVAKAGGFSRPA</sequence>
<dbReference type="GO" id="GO:0046872">
    <property type="term" value="F:metal ion binding"/>
    <property type="evidence" value="ECO:0007669"/>
    <property type="project" value="UniProtKB-KW"/>
</dbReference>
<dbReference type="PANTHER" id="PTHR42738">
    <property type="entry name" value="HYDROXYMETHYLGLUTARYL-COA LYASE"/>
    <property type="match status" value="1"/>
</dbReference>
<dbReference type="NCBIfam" id="NF004283">
    <property type="entry name" value="PRK05692.1"/>
    <property type="match status" value="1"/>
</dbReference>
<dbReference type="InterPro" id="IPR013785">
    <property type="entry name" value="Aldolase_TIM"/>
</dbReference>
<feature type="domain" description="Pyruvate carboxyltransferase" evidence="7">
    <location>
        <begin position="5"/>
        <end position="272"/>
    </location>
</feature>
<dbReference type="GO" id="GO:0006552">
    <property type="term" value="P:L-leucine catabolic process"/>
    <property type="evidence" value="ECO:0007669"/>
    <property type="project" value="TreeGrafter"/>
</dbReference>
<dbReference type="EMBL" id="CASHTH010002788">
    <property type="protein sequence ID" value="CAI8035283.1"/>
    <property type="molecule type" value="Genomic_DNA"/>
</dbReference>
<evidence type="ECO:0000259" key="7">
    <source>
        <dbReference type="PROSITE" id="PS50991"/>
    </source>
</evidence>
<dbReference type="SUPFAM" id="SSF51569">
    <property type="entry name" value="Aldolase"/>
    <property type="match status" value="1"/>
</dbReference>
<accession>A0AA35STX3</accession>
<feature type="non-terminal residue" evidence="8">
    <location>
        <position position="1"/>
    </location>
</feature>
<evidence type="ECO:0000256" key="6">
    <source>
        <dbReference type="ARBA" id="ARBA00049877"/>
    </source>
</evidence>
<keyword evidence="9" id="KW-1185">Reference proteome</keyword>
<dbReference type="CDD" id="cd07938">
    <property type="entry name" value="DRE_TIM_HMGL"/>
    <property type="match status" value="1"/>
</dbReference>
<evidence type="ECO:0000256" key="1">
    <source>
        <dbReference type="ARBA" id="ARBA00005143"/>
    </source>
</evidence>
<keyword evidence="4" id="KW-0479">Metal-binding</keyword>
<dbReference type="Proteomes" id="UP001174909">
    <property type="component" value="Unassembled WGS sequence"/>
</dbReference>
<keyword evidence="5 8" id="KW-0456">Lyase</keyword>
<dbReference type="GO" id="GO:0004419">
    <property type="term" value="F:hydroxymethylglutaryl-CoA lyase activity"/>
    <property type="evidence" value="ECO:0007669"/>
    <property type="project" value="UniProtKB-EC"/>
</dbReference>
<protein>
    <recommendedName>
        <fullName evidence="3">hydroxymethylglutaryl-CoA lyase</fullName>
        <ecNumber evidence="3">4.1.3.4</ecNumber>
    </recommendedName>
</protein>
<dbReference type="Pfam" id="PF00682">
    <property type="entry name" value="HMGL-like"/>
    <property type="match status" value="1"/>
</dbReference>
<dbReference type="AlphaFoldDB" id="A0AA35STX3"/>
<dbReference type="PANTHER" id="PTHR42738:SF7">
    <property type="entry name" value="HYDROXYMETHYLGLUTARYL-COA LYASE"/>
    <property type="match status" value="1"/>
</dbReference>
<gene>
    <name evidence="8" type="ORF">GBAR_LOCUS19815</name>
</gene>
<evidence type="ECO:0000313" key="9">
    <source>
        <dbReference type="Proteomes" id="UP001174909"/>
    </source>
</evidence>
<dbReference type="EC" id="4.1.3.4" evidence="3"/>
<dbReference type="Gene3D" id="3.20.20.70">
    <property type="entry name" value="Aldolase class I"/>
    <property type="match status" value="1"/>
</dbReference>
<evidence type="ECO:0000256" key="3">
    <source>
        <dbReference type="ARBA" id="ARBA00012910"/>
    </source>
</evidence>
<comment type="pathway">
    <text evidence="1">Metabolic intermediate metabolism; (S)-3-hydroxy-3-methylglutaryl-CoA degradation; acetoacetate from (S)-3-hydroxy-3-methylglutaryl-CoA: step 1/1.</text>
</comment>
<dbReference type="PROSITE" id="PS50991">
    <property type="entry name" value="PYR_CT"/>
    <property type="match status" value="1"/>
</dbReference>
<evidence type="ECO:0000256" key="5">
    <source>
        <dbReference type="ARBA" id="ARBA00023239"/>
    </source>
</evidence>